<accession>A0A9Q5NB65</accession>
<proteinExistence type="predicted"/>
<gene>
    <name evidence="1" type="ORF">A7U60_g2111</name>
</gene>
<keyword evidence="2" id="KW-1185">Reference proteome</keyword>
<organism evidence="1 2">
    <name type="scientific">Sanghuangporus baumii</name>
    <name type="common">Phellinus baumii</name>
    <dbReference type="NCBI Taxonomy" id="108892"/>
    <lineage>
        <taxon>Eukaryota</taxon>
        <taxon>Fungi</taxon>
        <taxon>Dikarya</taxon>
        <taxon>Basidiomycota</taxon>
        <taxon>Agaricomycotina</taxon>
        <taxon>Agaricomycetes</taxon>
        <taxon>Hymenochaetales</taxon>
        <taxon>Hymenochaetaceae</taxon>
        <taxon>Sanghuangporus</taxon>
    </lineage>
</organism>
<dbReference type="EMBL" id="LNZH02000122">
    <property type="protein sequence ID" value="OCB90676.1"/>
    <property type="molecule type" value="Genomic_DNA"/>
</dbReference>
<reference evidence="1" key="1">
    <citation type="submission" date="2016-06" db="EMBL/GenBank/DDBJ databases">
        <title>Draft Genome sequence of the fungus Inonotus baumii.</title>
        <authorList>
            <person name="Zhu H."/>
            <person name="Lin W."/>
        </authorList>
    </citation>
    <scope>NUCLEOTIDE SEQUENCE</scope>
    <source>
        <strain evidence="1">821</strain>
    </source>
</reference>
<protein>
    <submittedName>
        <fullName evidence="1">Uncharacterized protein</fullName>
    </submittedName>
</protein>
<dbReference type="OrthoDB" id="2840428at2759"/>
<evidence type="ECO:0000313" key="1">
    <source>
        <dbReference type="EMBL" id="OCB90676.1"/>
    </source>
</evidence>
<evidence type="ECO:0000313" key="2">
    <source>
        <dbReference type="Proteomes" id="UP000757232"/>
    </source>
</evidence>
<comment type="caution">
    <text evidence="1">The sequence shown here is derived from an EMBL/GenBank/DDBJ whole genome shotgun (WGS) entry which is preliminary data.</text>
</comment>
<dbReference type="AlphaFoldDB" id="A0A9Q5NB65"/>
<sequence length="135" mass="14707">MLISALHTAKVQSSVAAYVCPAPHFSSAYSHSPCPVPNSTTSSRVRCPRSTVAADAAYTAPTTAGHAQTVAARRFVSIPACTPALSARHCHCHPHPNFHLAVFMGPDREERVTLTLGDKYCDHCAYWYQNKGRRQ</sequence>
<dbReference type="Proteomes" id="UP000757232">
    <property type="component" value="Unassembled WGS sequence"/>
</dbReference>
<name>A0A9Q5NB65_SANBA</name>